<dbReference type="PANTHER" id="PTHR12151">
    <property type="entry name" value="ELECTRON TRANSPORT PROTIN SCO1/SENC FAMILY MEMBER"/>
    <property type="match status" value="1"/>
</dbReference>
<dbReference type="GO" id="GO:0046872">
    <property type="term" value="F:metal ion binding"/>
    <property type="evidence" value="ECO:0007669"/>
    <property type="project" value="UniProtKB-KW"/>
</dbReference>
<geneLocation type="plasmid" evidence="6 7">
    <name>pC</name>
</geneLocation>
<evidence type="ECO:0000256" key="5">
    <source>
        <dbReference type="SAM" id="Phobius"/>
    </source>
</evidence>
<name>A0A9E7A1H1_9HYPH</name>
<dbReference type="EMBL" id="CP083242">
    <property type="protein sequence ID" value="UOK73832.1"/>
    <property type="molecule type" value="Genomic_DNA"/>
</dbReference>
<dbReference type="CDD" id="cd02968">
    <property type="entry name" value="SCO"/>
    <property type="match status" value="1"/>
</dbReference>
<dbReference type="KEGG" id="apol:K9D25_23625"/>
<dbReference type="Proteomes" id="UP000831684">
    <property type="component" value="Plasmid pC"/>
</dbReference>
<proteinExistence type="inferred from homology"/>
<sequence>MRALKIIRIAAWGAVAIVGGVLLAFSGILPGVERPGAVMSSTATGVAEIGGPFELTTHGGKTLTDEDLEGKPFLVFFGFTHCPDICPTTLFELTGLLADLGPAAEQITPLFITVDPERDSQELLANYMTSFDARILALRGTKEQTDEAAKAFAAYYEKVPLEGGNYTMDHTAGVYLFDAEGDFAGTLDLHEPRETQLQKLQRLAETAA</sequence>
<evidence type="ECO:0000256" key="3">
    <source>
        <dbReference type="PIRSR" id="PIRSR603782-1"/>
    </source>
</evidence>
<keyword evidence="5" id="KW-0812">Transmembrane</keyword>
<evidence type="ECO:0000256" key="2">
    <source>
        <dbReference type="ARBA" id="ARBA00023008"/>
    </source>
</evidence>
<feature type="binding site" evidence="3">
    <location>
        <position position="170"/>
    </location>
    <ligand>
        <name>Cu cation</name>
        <dbReference type="ChEBI" id="CHEBI:23378"/>
    </ligand>
</feature>
<dbReference type="PANTHER" id="PTHR12151:SF25">
    <property type="entry name" value="LINALOOL DEHYDRATASE_ISOMERASE DOMAIN-CONTAINING PROTEIN"/>
    <property type="match status" value="1"/>
</dbReference>
<dbReference type="FunFam" id="3.40.30.10:FF:000013">
    <property type="entry name" value="Blast:Protein SCO1 homolog, mitochondrial"/>
    <property type="match status" value="1"/>
</dbReference>
<accession>A0A9E7A1H1</accession>
<evidence type="ECO:0000313" key="7">
    <source>
        <dbReference type="Proteomes" id="UP000831684"/>
    </source>
</evidence>
<feature type="binding site" evidence="3">
    <location>
        <position position="82"/>
    </location>
    <ligand>
        <name>Cu cation</name>
        <dbReference type="ChEBI" id="CHEBI:23378"/>
    </ligand>
</feature>
<evidence type="ECO:0000256" key="4">
    <source>
        <dbReference type="PIRSR" id="PIRSR603782-2"/>
    </source>
</evidence>
<dbReference type="RefSeq" id="WP_244451422.1">
    <property type="nucleotide sequence ID" value="NZ_CP083242.1"/>
</dbReference>
<keyword evidence="4" id="KW-1015">Disulfide bond</keyword>
<feature type="transmembrane region" description="Helical" evidence="5">
    <location>
        <begin position="9"/>
        <end position="29"/>
    </location>
</feature>
<gene>
    <name evidence="6" type="ORF">K9D25_23625</name>
</gene>
<evidence type="ECO:0000313" key="6">
    <source>
        <dbReference type="EMBL" id="UOK73832.1"/>
    </source>
</evidence>
<dbReference type="SUPFAM" id="SSF52833">
    <property type="entry name" value="Thioredoxin-like"/>
    <property type="match status" value="1"/>
</dbReference>
<keyword evidence="6" id="KW-0614">Plasmid</keyword>
<dbReference type="Pfam" id="PF02630">
    <property type="entry name" value="SCO1-SenC"/>
    <property type="match status" value="1"/>
</dbReference>
<keyword evidence="2 3" id="KW-0186">Copper</keyword>
<dbReference type="InterPro" id="IPR003782">
    <property type="entry name" value="SCO1/SenC"/>
</dbReference>
<dbReference type="InterPro" id="IPR036249">
    <property type="entry name" value="Thioredoxin-like_sf"/>
</dbReference>
<dbReference type="AlphaFoldDB" id="A0A9E7A1H1"/>
<protein>
    <submittedName>
        <fullName evidence="6">SCO family protein</fullName>
    </submittedName>
</protein>
<feature type="disulfide bond" description="Redox-active" evidence="4">
    <location>
        <begin position="82"/>
        <end position="86"/>
    </location>
</feature>
<organism evidence="6 7">
    <name type="scientific">Ancylobacter polymorphus</name>
    <dbReference type="NCBI Taxonomy" id="223390"/>
    <lineage>
        <taxon>Bacteria</taxon>
        <taxon>Pseudomonadati</taxon>
        <taxon>Pseudomonadota</taxon>
        <taxon>Alphaproteobacteria</taxon>
        <taxon>Hyphomicrobiales</taxon>
        <taxon>Xanthobacteraceae</taxon>
        <taxon>Ancylobacter</taxon>
    </lineage>
</organism>
<reference evidence="6" key="1">
    <citation type="submission" date="2021-09" db="EMBL/GenBank/DDBJ databases">
        <title>Network and meta-omics reveal the key degrader and cooperation patterns in an efficient 1,4-dioxane-degrading microbial community.</title>
        <authorList>
            <person name="Dai C."/>
        </authorList>
    </citation>
    <scope>NUCLEOTIDE SEQUENCE</scope>
    <source>
        <strain evidence="6">ZM13</strain>
        <plasmid evidence="6">pC</plasmid>
    </source>
</reference>
<keyword evidence="5" id="KW-1133">Transmembrane helix</keyword>
<dbReference type="Gene3D" id="3.40.30.10">
    <property type="entry name" value="Glutaredoxin"/>
    <property type="match status" value="1"/>
</dbReference>
<evidence type="ECO:0000256" key="1">
    <source>
        <dbReference type="ARBA" id="ARBA00010996"/>
    </source>
</evidence>
<feature type="binding site" evidence="3">
    <location>
        <position position="86"/>
    </location>
    <ligand>
        <name>Cu cation</name>
        <dbReference type="ChEBI" id="CHEBI:23378"/>
    </ligand>
</feature>
<keyword evidence="3" id="KW-0479">Metal-binding</keyword>
<keyword evidence="5" id="KW-0472">Membrane</keyword>
<comment type="similarity">
    <text evidence="1">Belongs to the SCO1/2 family.</text>
</comment>